<dbReference type="InterPro" id="IPR058240">
    <property type="entry name" value="rSAM_sf"/>
</dbReference>
<evidence type="ECO:0000256" key="5">
    <source>
        <dbReference type="ARBA" id="ARBA00022485"/>
    </source>
</evidence>
<dbReference type="EMBL" id="AAQH01000011">
    <property type="protein sequence ID" value="EAT11934.1"/>
    <property type="molecule type" value="Genomic_DNA"/>
</dbReference>
<dbReference type="InterPro" id="IPR010723">
    <property type="entry name" value="HemN_C"/>
</dbReference>
<evidence type="ECO:0000256" key="8">
    <source>
        <dbReference type="ARBA" id="ARBA00022723"/>
    </source>
</evidence>
<comment type="caution">
    <text evidence="19">The sequence shown here is derived from an EMBL/GenBank/DDBJ whole genome shotgun (WGS) entry which is preliminary data.</text>
</comment>
<dbReference type="SFLD" id="SFLDG01065">
    <property type="entry name" value="anaerobic_coproporphyrinogen-I"/>
    <property type="match status" value="1"/>
</dbReference>
<evidence type="ECO:0000256" key="1">
    <source>
        <dbReference type="ARBA" id="ARBA00004496"/>
    </source>
</evidence>
<dbReference type="NCBIfam" id="TIGR00538">
    <property type="entry name" value="hemN"/>
    <property type="match status" value="1"/>
</dbReference>
<dbReference type="SMART" id="SM00729">
    <property type="entry name" value="Elp3"/>
    <property type="match status" value="1"/>
</dbReference>
<organism evidence="19 20">
    <name type="scientific">Bermanella marisrubri</name>
    <dbReference type="NCBI Taxonomy" id="207949"/>
    <lineage>
        <taxon>Bacteria</taxon>
        <taxon>Pseudomonadati</taxon>
        <taxon>Pseudomonadota</taxon>
        <taxon>Gammaproteobacteria</taxon>
        <taxon>Oceanospirillales</taxon>
        <taxon>Oceanospirillaceae</taxon>
        <taxon>Bermanella</taxon>
    </lineage>
</organism>
<comment type="function">
    <text evidence="13">Involved in the heme biosynthesis. Catalyzes the anaerobic oxidative decarboxylation of propionate groups of rings A and B of coproporphyrinogen III to yield the vinyl groups in protoporphyrinogen IX.</text>
</comment>
<dbReference type="RefSeq" id="WP_007017398.1">
    <property type="nucleotide sequence ID" value="NZ_CH724113.1"/>
</dbReference>
<feature type="binding site" evidence="16">
    <location>
        <position position="180"/>
    </location>
    <ligand>
        <name>S-adenosyl-L-methionine</name>
        <dbReference type="ChEBI" id="CHEBI:59789"/>
        <label>2</label>
    </ligand>
</feature>
<keyword evidence="7 15" id="KW-0949">S-adenosyl-L-methionine</keyword>
<comment type="similarity">
    <text evidence="3 15">Belongs to the anaerobic coproporphyrinogen-III oxidase family.</text>
</comment>
<comment type="pathway">
    <text evidence="2 15">Porphyrin-containing compound metabolism; protoporphyrin-IX biosynthesis; protoporphyrinogen-IX from coproporphyrinogen-III (AdoMet route): step 1/1.</text>
</comment>
<dbReference type="GO" id="GO:0051989">
    <property type="term" value="F:coproporphyrinogen dehydrogenase activity"/>
    <property type="evidence" value="ECO:0007669"/>
    <property type="project" value="UniProtKB-EC"/>
</dbReference>
<feature type="binding site" evidence="16">
    <location>
        <position position="251"/>
    </location>
    <ligand>
        <name>S-adenosyl-L-methionine</name>
        <dbReference type="ChEBI" id="CHEBI:59789"/>
        <label>2</label>
    </ligand>
</feature>
<name>Q1N1B7_9GAMM</name>
<dbReference type="GO" id="GO:0004109">
    <property type="term" value="F:coproporphyrinogen oxidase activity"/>
    <property type="evidence" value="ECO:0007669"/>
    <property type="project" value="InterPro"/>
</dbReference>
<reference evidence="19 20" key="1">
    <citation type="submission" date="2006-03" db="EMBL/GenBank/DDBJ databases">
        <authorList>
            <person name="Pinhassi J."/>
            <person name="Pedros-Alio C."/>
            <person name="Ferriera S."/>
            <person name="Johnson J."/>
            <person name="Kravitz S."/>
            <person name="Halpern A."/>
            <person name="Remington K."/>
            <person name="Beeson K."/>
            <person name="Tran B."/>
            <person name="Rogers Y.-H."/>
            <person name="Friedman R."/>
            <person name="Venter J.C."/>
        </authorList>
    </citation>
    <scope>NUCLEOTIDE SEQUENCE [LARGE SCALE GENOMIC DNA]</scope>
    <source>
        <strain evidence="19 20">RED65</strain>
    </source>
</reference>
<keyword evidence="8 15" id="KW-0479">Metal-binding</keyword>
<sequence>MSNPFSPGIQWDIELIKRYDKSGPRYTSYPTAVQFKPGFSRLQYDHARETSTNQSGPLSLYVHIPFCSHVCYYCACNKIITKHRDKAQPYLDVLFKEIEMRSQGYDASRPIEQLHWGGGTPTFIDHEQMSALMKKLGEHFTLLDTDDRDYSIEIDPRELQDDTLEHLKAIGFNRVSLGVQDFNEKVQKAVNRIQPRSMTEATLSQARELGFKSINIDLIYGLPFQNRETFKETLETVIELSPDRISVFNYAHLPERFMPQRRINEADLPSSEDKLGMLEDSIKMLTDAGYHYVGMDHFAKPDDSLAQAQMAGKLHRNFQGYTTHEDCDLVALGVSAISQVGHSYFQNSADINEYMDNICNDRLPIKRGVVLSDEDDLRRAVIKQLICHFQLDYLDIERVFDIDFKVHFADALDRLHVYQDDGLVEINDKGIQVKDKGALLIRNICMQFDEYLNQPDHSIRYSKVI</sequence>
<evidence type="ECO:0000256" key="13">
    <source>
        <dbReference type="ARBA" id="ARBA00024295"/>
    </source>
</evidence>
<evidence type="ECO:0000313" key="19">
    <source>
        <dbReference type="EMBL" id="EAT11934.1"/>
    </source>
</evidence>
<dbReference type="PIRSF" id="PIRSF000167">
    <property type="entry name" value="HemN"/>
    <property type="match status" value="1"/>
</dbReference>
<gene>
    <name evidence="19" type="ORF">RED65_11355</name>
</gene>
<evidence type="ECO:0000256" key="7">
    <source>
        <dbReference type="ARBA" id="ARBA00022691"/>
    </source>
</evidence>
<feature type="binding site" evidence="16">
    <location>
        <begin position="73"/>
        <end position="75"/>
    </location>
    <ligand>
        <name>S-adenosyl-L-methionine</name>
        <dbReference type="ChEBI" id="CHEBI:59789"/>
        <label>2</label>
    </ligand>
</feature>
<dbReference type="GO" id="GO:0051539">
    <property type="term" value="F:4 iron, 4 sulfur cluster binding"/>
    <property type="evidence" value="ECO:0007669"/>
    <property type="project" value="UniProtKB-KW"/>
</dbReference>
<dbReference type="SFLD" id="SFLDG01082">
    <property type="entry name" value="B12-binding_domain_containing"/>
    <property type="match status" value="1"/>
</dbReference>
<dbReference type="EC" id="1.3.98.3" evidence="15"/>
<dbReference type="InterPro" id="IPR034505">
    <property type="entry name" value="Coproporphyrinogen-III_oxidase"/>
</dbReference>
<dbReference type="FunFam" id="1.10.10.920:FF:000001">
    <property type="entry name" value="Coproporphyrinogen-III oxidase"/>
    <property type="match status" value="1"/>
</dbReference>
<dbReference type="SUPFAM" id="SSF102114">
    <property type="entry name" value="Radical SAM enzymes"/>
    <property type="match status" value="1"/>
</dbReference>
<feature type="binding site" evidence="16">
    <location>
        <position position="337"/>
    </location>
    <ligand>
        <name>S-adenosyl-L-methionine</name>
        <dbReference type="ChEBI" id="CHEBI:59789"/>
        <label>1</label>
    </ligand>
</feature>
<dbReference type="Pfam" id="PF06969">
    <property type="entry name" value="HemN_C"/>
    <property type="match status" value="1"/>
</dbReference>
<dbReference type="InterPro" id="IPR007197">
    <property type="entry name" value="rSAM"/>
</dbReference>
<dbReference type="GO" id="GO:0005737">
    <property type="term" value="C:cytoplasm"/>
    <property type="evidence" value="ECO:0007669"/>
    <property type="project" value="UniProtKB-SubCell"/>
</dbReference>
<dbReference type="Gene3D" id="1.10.10.920">
    <property type="match status" value="1"/>
</dbReference>
<dbReference type="AlphaFoldDB" id="Q1N1B7"/>
<dbReference type="InterPro" id="IPR004558">
    <property type="entry name" value="Coprogen_oxidase_HemN"/>
</dbReference>
<evidence type="ECO:0000256" key="9">
    <source>
        <dbReference type="ARBA" id="ARBA00023002"/>
    </source>
</evidence>
<feature type="binding site" evidence="16">
    <location>
        <position position="192"/>
    </location>
    <ligand>
        <name>S-adenosyl-L-methionine</name>
        <dbReference type="ChEBI" id="CHEBI:59789"/>
        <label>2</label>
    </ligand>
</feature>
<dbReference type="PANTHER" id="PTHR13932">
    <property type="entry name" value="COPROPORPHYRINIGEN III OXIDASE"/>
    <property type="match status" value="1"/>
</dbReference>
<dbReference type="Gene3D" id="3.80.30.20">
    <property type="entry name" value="tm_1862 like domain"/>
    <property type="match status" value="1"/>
</dbReference>
<feature type="binding site" evidence="16">
    <location>
        <begin position="119"/>
        <end position="120"/>
    </location>
    <ligand>
        <name>S-adenosyl-L-methionine</name>
        <dbReference type="ChEBI" id="CHEBI:59789"/>
        <label>2</label>
    </ligand>
</feature>
<keyword evidence="12 15" id="KW-0627">Porphyrin biosynthesis</keyword>
<dbReference type="OrthoDB" id="9808022at2"/>
<keyword evidence="10 15" id="KW-0408">Iron</keyword>
<evidence type="ECO:0000256" key="6">
    <source>
        <dbReference type="ARBA" id="ARBA00022490"/>
    </source>
</evidence>
<evidence type="ECO:0000256" key="17">
    <source>
        <dbReference type="PIRSR" id="PIRSR000167-2"/>
    </source>
</evidence>
<comment type="cofactor">
    <cofactor evidence="15 17">
        <name>[4Fe-4S] cluster</name>
        <dbReference type="ChEBI" id="CHEBI:49883"/>
    </cofactor>
    <text evidence="15 17">Binds 1 [4Fe-4S] cluster. The cluster is coordinated with 3 cysteines and an exchangeable S-adenosyl-L-methionine.</text>
</comment>
<dbReference type="InterPro" id="IPR006638">
    <property type="entry name" value="Elp3/MiaA/NifB-like_rSAM"/>
</dbReference>
<evidence type="ECO:0000256" key="2">
    <source>
        <dbReference type="ARBA" id="ARBA00004785"/>
    </source>
</evidence>
<evidence type="ECO:0000256" key="15">
    <source>
        <dbReference type="PIRNR" id="PIRNR000167"/>
    </source>
</evidence>
<evidence type="ECO:0000256" key="10">
    <source>
        <dbReference type="ARBA" id="ARBA00023004"/>
    </source>
</evidence>
<dbReference type="Pfam" id="PF04055">
    <property type="entry name" value="Radical_SAM"/>
    <property type="match status" value="1"/>
</dbReference>
<dbReference type="SFLD" id="SFLDF00277">
    <property type="entry name" value="oxygen-independent_coproporphy"/>
    <property type="match status" value="1"/>
</dbReference>
<evidence type="ECO:0000256" key="12">
    <source>
        <dbReference type="ARBA" id="ARBA00023244"/>
    </source>
</evidence>
<protein>
    <recommendedName>
        <fullName evidence="15">Coproporphyrinogen-III oxidase</fullName>
        <ecNumber evidence="15">1.3.98.3</ecNumber>
    </recommendedName>
</protein>
<dbReference type="InterPro" id="IPR023404">
    <property type="entry name" value="rSAM_horseshoe"/>
</dbReference>
<feature type="binding site" evidence="17">
    <location>
        <position position="74"/>
    </location>
    <ligand>
        <name>[4Fe-4S] cluster</name>
        <dbReference type="ChEBI" id="CHEBI:49883"/>
        <note>4Fe-4S-S-AdoMet</note>
    </ligand>
</feature>
<feature type="binding site" evidence="16">
    <location>
        <position position="217"/>
    </location>
    <ligand>
        <name>S-adenosyl-L-methionine</name>
        <dbReference type="ChEBI" id="CHEBI:59789"/>
        <label>2</label>
    </ligand>
</feature>
<dbReference type="Proteomes" id="UP000004263">
    <property type="component" value="Unassembled WGS sequence"/>
</dbReference>
<evidence type="ECO:0000256" key="11">
    <source>
        <dbReference type="ARBA" id="ARBA00023014"/>
    </source>
</evidence>
<keyword evidence="9 15" id="KW-0560">Oxidoreductase</keyword>
<feature type="domain" description="Radical SAM core" evidence="18">
    <location>
        <begin position="52"/>
        <end position="288"/>
    </location>
</feature>
<keyword evidence="11 15" id="KW-0411">Iron-sulfur</keyword>
<comment type="subunit">
    <text evidence="4">Monomer.</text>
</comment>
<accession>Q1N1B7</accession>
<evidence type="ECO:0000313" key="20">
    <source>
        <dbReference type="Proteomes" id="UP000004263"/>
    </source>
</evidence>
<evidence type="ECO:0000256" key="16">
    <source>
        <dbReference type="PIRSR" id="PIRSR000167-1"/>
    </source>
</evidence>
<feature type="binding site" evidence="16">
    <location>
        <position position="153"/>
    </location>
    <ligand>
        <name>S-adenosyl-L-methionine</name>
        <dbReference type="ChEBI" id="CHEBI:59789"/>
        <label>1</label>
    </ligand>
</feature>
<dbReference type="GO" id="GO:0006782">
    <property type="term" value="P:protoporphyrinogen IX biosynthetic process"/>
    <property type="evidence" value="ECO:0007669"/>
    <property type="project" value="UniProtKB-UniPathway"/>
</dbReference>
<evidence type="ECO:0000256" key="3">
    <source>
        <dbReference type="ARBA" id="ARBA00005493"/>
    </source>
</evidence>
<comment type="catalytic activity">
    <reaction evidence="14 15">
        <text>coproporphyrinogen III + 2 S-adenosyl-L-methionine = protoporphyrinogen IX + 2 5'-deoxyadenosine + 2 L-methionine + 2 CO2</text>
        <dbReference type="Rhea" id="RHEA:15425"/>
        <dbReference type="ChEBI" id="CHEBI:16526"/>
        <dbReference type="ChEBI" id="CHEBI:17319"/>
        <dbReference type="ChEBI" id="CHEBI:57307"/>
        <dbReference type="ChEBI" id="CHEBI:57309"/>
        <dbReference type="ChEBI" id="CHEBI:57844"/>
        <dbReference type="ChEBI" id="CHEBI:59789"/>
        <dbReference type="EC" id="1.3.98.3"/>
    </reaction>
</comment>
<evidence type="ECO:0000256" key="4">
    <source>
        <dbReference type="ARBA" id="ARBA00011245"/>
    </source>
</evidence>
<dbReference type="PANTHER" id="PTHR13932:SF6">
    <property type="entry name" value="OXYGEN-INDEPENDENT COPROPORPHYRINOGEN III OXIDASE"/>
    <property type="match status" value="1"/>
</dbReference>
<evidence type="ECO:0000256" key="14">
    <source>
        <dbReference type="ARBA" id="ARBA00048321"/>
    </source>
</evidence>
<feature type="binding site" evidence="16">
    <location>
        <position position="118"/>
    </location>
    <ligand>
        <name>S-adenosyl-L-methionine</name>
        <dbReference type="ChEBI" id="CHEBI:59789"/>
        <label>1</label>
    </ligand>
</feature>
<feature type="binding site" evidence="17">
    <location>
        <position position="71"/>
    </location>
    <ligand>
        <name>[4Fe-4S] cluster</name>
        <dbReference type="ChEBI" id="CHEBI:49883"/>
        <note>4Fe-4S-S-AdoMet</note>
    </ligand>
</feature>
<comment type="subcellular location">
    <subcellularLocation>
        <location evidence="1 15">Cytoplasm</location>
    </subcellularLocation>
</comment>
<feature type="binding site" evidence="17">
    <location>
        <position position="67"/>
    </location>
    <ligand>
        <name>[4Fe-4S] cluster</name>
        <dbReference type="ChEBI" id="CHEBI:49883"/>
        <note>4Fe-4S-S-AdoMet</note>
    </ligand>
</feature>
<dbReference type="GO" id="GO:0046872">
    <property type="term" value="F:metal ion binding"/>
    <property type="evidence" value="ECO:0007669"/>
    <property type="project" value="UniProtKB-KW"/>
</dbReference>
<keyword evidence="20" id="KW-1185">Reference proteome</keyword>
<feature type="binding site" evidence="16">
    <location>
        <position position="61"/>
    </location>
    <ligand>
        <name>S-adenosyl-L-methionine</name>
        <dbReference type="ChEBI" id="CHEBI:59789"/>
        <label>1</label>
    </ligand>
</feature>
<dbReference type="FunFam" id="3.80.30.20:FF:000012">
    <property type="entry name" value="Coproporphyrinogen-III oxidase"/>
    <property type="match status" value="1"/>
</dbReference>
<keyword evidence="6 15" id="KW-0963">Cytoplasm</keyword>
<dbReference type="PROSITE" id="PS51918">
    <property type="entry name" value="RADICAL_SAM"/>
    <property type="match status" value="1"/>
</dbReference>
<proteinExistence type="inferred from homology"/>
<dbReference type="HOGENOM" id="CLU_027579_3_0_6"/>
<dbReference type="UniPathway" id="UPA00251">
    <property type="reaction ID" value="UER00323"/>
</dbReference>
<dbReference type="CDD" id="cd01335">
    <property type="entry name" value="Radical_SAM"/>
    <property type="match status" value="1"/>
</dbReference>
<dbReference type="SFLD" id="SFLDS00029">
    <property type="entry name" value="Radical_SAM"/>
    <property type="match status" value="1"/>
</dbReference>
<evidence type="ECO:0000259" key="18">
    <source>
        <dbReference type="PROSITE" id="PS51918"/>
    </source>
</evidence>
<keyword evidence="5 15" id="KW-0004">4Fe-4S</keyword>
<dbReference type="STRING" id="207949.RED65_11355"/>